<protein>
    <submittedName>
        <fullName evidence="1">Uncharacterized protein</fullName>
    </submittedName>
</protein>
<evidence type="ECO:0000313" key="2">
    <source>
        <dbReference type="Proteomes" id="UP000298030"/>
    </source>
</evidence>
<dbReference type="AlphaFoldDB" id="A0A4Y7SKF9"/>
<dbReference type="EMBL" id="QPFP01000104">
    <property type="protein sequence ID" value="TEB21729.1"/>
    <property type="molecule type" value="Genomic_DNA"/>
</dbReference>
<organism evidence="1 2">
    <name type="scientific">Coprinellus micaceus</name>
    <name type="common">Glistening ink-cap mushroom</name>
    <name type="synonym">Coprinus micaceus</name>
    <dbReference type="NCBI Taxonomy" id="71717"/>
    <lineage>
        <taxon>Eukaryota</taxon>
        <taxon>Fungi</taxon>
        <taxon>Dikarya</taxon>
        <taxon>Basidiomycota</taxon>
        <taxon>Agaricomycotina</taxon>
        <taxon>Agaricomycetes</taxon>
        <taxon>Agaricomycetidae</taxon>
        <taxon>Agaricales</taxon>
        <taxon>Agaricineae</taxon>
        <taxon>Psathyrellaceae</taxon>
        <taxon>Coprinellus</taxon>
    </lineage>
</organism>
<reference evidence="1 2" key="1">
    <citation type="journal article" date="2019" name="Nat. Ecol. Evol.">
        <title>Megaphylogeny resolves global patterns of mushroom evolution.</title>
        <authorList>
            <person name="Varga T."/>
            <person name="Krizsan K."/>
            <person name="Foldi C."/>
            <person name="Dima B."/>
            <person name="Sanchez-Garcia M."/>
            <person name="Sanchez-Ramirez S."/>
            <person name="Szollosi G.J."/>
            <person name="Szarkandi J.G."/>
            <person name="Papp V."/>
            <person name="Albert L."/>
            <person name="Andreopoulos W."/>
            <person name="Angelini C."/>
            <person name="Antonin V."/>
            <person name="Barry K.W."/>
            <person name="Bougher N.L."/>
            <person name="Buchanan P."/>
            <person name="Buyck B."/>
            <person name="Bense V."/>
            <person name="Catcheside P."/>
            <person name="Chovatia M."/>
            <person name="Cooper J."/>
            <person name="Damon W."/>
            <person name="Desjardin D."/>
            <person name="Finy P."/>
            <person name="Geml J."/>
            <person name="Haridas S."/>
            <person name="Hughes K."/>
            <person name="Justo A."/>
            <person name="Karasinski D."/>
            <person name="Kautmanova I."/>
            <person name="Kiss B."/>
            <person name="Kocsube S."/>
            <person name="Kotiranta H."/>
            <person name="LaButti K.M."/>
            <person name="Lechner B.E."/>
            <person name="Liimatainen K."/>
            <person name="Lipzen A."/>
            <person name="Lukacs Z."/>
            <person name="Mihaltcheva S."/>
            <person name="Morgado L.N."/>
            <person name="Niskanen T."/>
            <person name="Noordeloos M.E."/>
            <person name="Ohm R.A."/>
            <person name="Ortiz-Santana B."/>
            <person name="Ovrebo C."/>
            <person name="Racz N."/>
            <person name="Riley R."/>
            <person name="Savchenko A."/>
            <person name="Shiryaev A."/>
            <person name="Soop K."/>
            <person name="Spirin V."/>
            <person name="Szebenyi C."/>
            <person name="Tomsovsky M."/>
            <person name="Tulloss R.E."/>
            <person name="Uehling J."/>
            <person name="Grigoriev I.V."/>
            <person name="Vagvolgyi C."/>
            <person name="Papp T."/>
            <person name="Martin F.M."/>
            <person name="Miettinen O."/>
            <person name="Hibbett D.S."/>
            <person name="Nagy L.G."/>
        </authorList>
    </citation>
    <scope>NUCLEOTIDE SEQUENCE [LARGE SCALE GENOMIC DNA]</scope>
    <source>
        <strain evidence="1 2">FP101781</strain>
    </source>
</reference>
<comment type="caution">
    <text evidence="1">The sequence shown here is derived from an EMBL/GenBank/DDBJ whole genome shotgun (WGS) entry which is preliminary data.</text>
</comment>
<sequence length="137" mass="15202">MVARRYTQSVPICHSSRLWSRSVSIVFAPGVDLAEGFRFFRWNLCFGLPVGTSRDAAPHSLSNGAVPPVGASPTYALTPFWVYSMVQGSSSWRPAVTVLTRNRPVHIVVRAVVHWVLARSPFALPWTSRRLCPPISL</sequence>
<accession>A0A4Y7SKF9</accession>
<evidence type="ECO:0000313" key="1">
    <source>
        <dbReference type="EMBL" id="TEB21729.1"/>
    </source>
</evidence>
<gene>
    <name evidence="1" type="ORF">FA13DRAFT_1741673</name>
</gene>
<proteinExistence type="predicted"/>
<dbReference type="Proteomes" id="UP000298030">
    <property type="component" value="Unassembled WGS sequence"/>
</dbReference>
<keyword evidence="2" id="KW-1185">Reference proteome</keyword>
<name>A0A4Y7SKF9_COPMI</name>